<feature type="domain" description="AMP-binding enzyme C-terminal" evidence="3">
    <location>
        <begin position="424"/>
        <end position="497"/>
    </location>
</feature>
<accession>A0ABN2QKJ1</accession>
<comment type="caution">
    <text evidence="4">The sequence shown here is derived from an EMBL/GenBank/DDBJ whole genome shotgun (WGS) entry which is preliminary data.</text>
</comment>
<dbReference type="PANTHER" id="PTHR43201">
    <property type="entry name" value="ACYL-COA SYNTHETASE"/>
    <property type="match status" value="1"/>
</dbReference>
<keyword evidence="5" id="KW-1185">Reference proteome</keyword>
<dbReference type="Pfam" id="PF13193">
    <property type="entry name" value="AMP-binding_C"/>
    <property type="match status" value="1"/>
</dbReference>
<gene>
    <name evidence="4" type="ORF">GCM10009754_24370</name>
</gene>
<feature type="domain" description="AMP-dependent synthetase/ligase" evidence="2">
    <location>
        <begin position="11"/>
        <end position="364"/>
    </location>
</feature>
<reference evidence="4 5" key="1">
    <citation type="journal article" date="2019" name="Int. J. Syst. Evol. Microbiol.">
        <title>The Global Catalogue of Microorganisms (GCM) 10K type strain sequencing project: providing services to taxonomists for standard genome sequencing and annotation.</title>
        <authorList>
            <consortium name="The Broad Institute Genomics Platform"/>
            <consortium name="The Broad Institute Genome Sequencing Center for Infectious Disease"/>
            <person name="Wu L."/>
            <person name="Ma J."/>
        </authorList>
    </citation>
    <scope>NUCLEOTIDE SEQUENCE [LARGE SCALE GENOMIC DNA]</scope>
    <source>
        <strain evidence="4 5">JCM 14545</strain>
    </source>
</reference>
<organism evidence="4 5">
    <name type="scientific">Amycolatopsis minnesotensis</name>
    <dbReference type="NCBI Taxonomy" id="337894"/>
    <lineage>
        <taxon>Bacteria</taxon>
        <taxon>Bacillati</taxon>
        <taxon>Actinomycetota</taxon>
        <taxon>Actinomycetes</taxon>
        <taxon>Pseudonocardiales</taxon>
        <taxon>Pseudonocardiaceae</taxon>
        <taxon>Amycolatopsis</taxon>
    </lineage>
</organism>
<dbReference type="SUPFAM" id="SSF56801">
    <property type="entry name" value="Acetyl-CoA synthetase-like"/>
    <property type="match status" value="1"/>
</dbReference>
<dbReference type="Gene3D" id="3.30.300.30">
    <property type="match status" value="1"/>
</dbReference>
<evidence type="ECO:0000313" key="4">
    <source>
        <dbReference type="EMBL" id="GAA1954141.1"/>
    </source>
</evidence>
<dbReference type="InterPro" id="IPR025110">
    <property type="entry name" value="AMP-bd_C"/>
</dbReference>
<dbReference type="PANTHER" id="PTHR43201:SF32">
    <property type="entry name" value="2-SUCCINYLBENZOATE--COA LIGASE, CHLOROPLASTIC_PEROXISOMAL"/>
    <property type="match status" value="1"/>
</dbReference>
<proteinExistence type="predicted"/>
<evidence type="ECO:0000259" key="3">
    <source>
        <dbReference type="Pfam" id="PF13193"/>
    </source>
</evidence>
<evidence type="ECO:0000259" key="2">
    <source>
        <dbReference type="Pfam" id="PF00501"/>
    </source>
</evidence>
<feature type="region of interest" description="Disordered" evidence="1">
    <location>
        <begin position="524"/>
        <end position="549"/>
    </location>
</feature>
<evidence type="ECO:0000256" key="1">
    <source>
        <dbReference type="SAM" id="MobiDB-lite"/>
    </source>
</evidence>
<dbReference type="EMBL" id="BAAANN010000008">
    <property type="protein sequence ID" value="GAA1954141.1"/>
    <property type="molecule type" value="Genomic_DNA"/>
</dbReference>
<dbReference type="InterPro" id="IPR020845">
    <property type="entry name" value="AMP-binding_CS"/>
</dbReference>
<sequence length="549" mass="58640">MAALLEPMALARPGEPALDDGQESLTWAELDRAVNGWITALRERGLGFGDRLALVTGNSRYTFQALLACLHSGITLVPVNWHLTTDEIAYLLGDCVPAAVVADPGTAATVSAALARHPVAGARLSAVTGGIAQYGLEALDDLLRTADETEPDGQVCGSMLLYTSGTSGHPKGVVSTLLHAGAPLGKVNSLLGRLSDSVGLPRTGRNLLTGPWYHSGQLFLSLFPMLGGCGLVVRPRFDPADLLSVIDRYRITTTHLVPTHFARLLRLPHGQRAAFSGDSLDLVWHGGSPCAPKLKRDMIDWWGPVFTEYYASTEGGMVTTIDSETWLRKPASVGRTVGSAQVLIVGEDGAELPPGGHGKVYVRRRPGRGFRYHNAPEKTAEAHLRPDTYTFGDSGYLDEDGYLVLTGRDDDTIISGGVNIYPAEVEAALLSHPEVHDAAVFALPDDEYGQRVAAALQVHGSRLPLDLEAHCRERLAGFKLPRSVWAVPTMPRDPNGKLRRTLFQVSGPAPGEVSVAGVALGEPTPLGDRTGQTVHNGATSWPLAADEHD</sequence>
<dbReference type="RefSeq" id="WP_344416876.1">
    <property type="nucleotide sequence ID" value="NZ_BAAANN010000008.1"/>
</dbReference>
<dbReference type="PROSITE" id="PS00455">
    <property type="entry name" value="AMP_BINDING"/>
    <property type="match status" value="1"/>
</dbReference>
<dbReference type="InterPro" id="IPR000873">
    <property type="entry name" value="AMP-dep_synth/lig_dom"/>
</dbReference>
<dbReference type="Pfam" id="PF00501">
    <property type="entry name" value="AMP-binding"/>
    <property type="match status" value="1"/>
</dbReference>
<dbReference type="InterPro" id="IPR042099">
    <property type="entry name" value="ANL_N_sf"/>
</dbReference>
<dbReference type="InterPro" id="IPR045851">
    <property type="entry name" value="AMP-bd_C_sf"/>
</dbReference>
<protein>
    <submittedName>
        <fullName evidence="4">Acyl-CoA synthetase</fullName>
    </submittedName>
</protein>
<dbReference type="Gene3D" id="3.40.50.12780">
    <property type="entry name" value="N-terminal domain of ligase-like"/>
    <property type="match status" value="1"/>
</dbReference>
<dbReference type="Proteomes" id="UP001501116">
    <property type="component" value="Unassembled WGS sequence"/>
</dbReference>
<evidence type="ECO:0000313" key="5">
    <source>
        <dbReference type="Proteomes" id="UP001501116"/>
    </source>
</evidence>
<name>A0ABN2QKJ1_9PSEU</name>
<feature type="compositionally biased region" description="Polar residues" evidence="1">
    <location>
        <begin position="530"/>
        <end position="539"/>
    </location>
</feature>